<gene>
    <name evidence="1" type="ORF">U7230_12885</name>
</gene>
<proteinExistence type="predicted"/>
<dbReference type="EMBL" id="CP141615">
    <property type="protein sequence ID" value="WRP16969.1"/>
    <property type="molecule type" value="Genomic_DNA"/>
</dbReference>
<dbReference type="Proteomes" id="UP001332192">
    <property type="component" value="Chromosome"/>
</dbReference>
<sequence length="283" mass="32547">MATAFREGKGVRESAMILVGTAGYAYDDWKGPFYPRDLKPADYLPYYARFFRFTEINATYYRQPTPFMLDRLAKKTPEGFEFAVKAFSGITHERGDLAQARQFREALVPLEQAGKLACVLLQFPHSFRPSAQAWDYLRAVREALEGVAVSVEFRFRGWVEGEATFERLRQIGAGFVAVDEPRFSSLIPPVARATSSIGYVRFHGRNREKWWHHEHPYERYDYLYSMEELAEWIPRLRSMEEATTRLYVAMNNHYQAKAVINARMIQQLLGLTPAEPAPGPATS</sequence>
<name>A0ABZ1BVZ9_9FIRM</name>
<dbReference type="InterPro" id="IPR036520">
    <property type="entry name" value="UPF0759_sf"/>
</dbReference>
<organism evidence="1 2">
    <name type="scientific">Carboxydichorda subterranea</name>
    <dbReference type="NCBI Taxonomy" id="3109565"/>
    <lineage>
        <taxon>Bacteria</taxon>
        <taxon>Bacillati</taxon>
        <taxon>Bacillota</taxon>
        <taxon>Limnochordia</taxon>
        <taxon>Limnochordales</taxon>
        <taxon>Geochordaceae</taxon>
        <taxon>Carboxydichorda</taxon>
    </lineage>
</organism>
<evidence type="ECO:0000313" key="1">
    <source>
        <dbReference type="EMBL" id="WRP16969.1"/>
    </source>
</evidence>
<dbReference type="SUPFAM" id="SSF117396">
    <property type="entry name" value="TM1631-like"/>
    <property type="match status" value="1"/>
</dbReference>
<dbReference type="Pfam" id="PF01904">
    <property type="entry name" value="DUF72"/>
    <property type="match status" value="1"/>
</dbReference>
<dbReference type="RefSeq" id="WP_324716241.1">
    <property type="nucleotide sequence ID" value="NZ_CP141615.1"/>
</dbReference>
<dbReference type="Gene3D" id="3.20.20.410">
    <property type="entry name" value="Protein of unknown function UPF0759"/>
    <property type="match status" value="1"/>
</dbReference>
<accession>A0ABZ1BVZ9</accession>
<protein>
    <submittedName>
        <fullName evidence="1">DUF72 domain-containing protein</fullName>
    </submittedName>
</protein>
<dbReference type="PANTHER" id="PTHR30348:SF13">
    <property type="entry name" value="UPF0759 PROTEIN YUNF"/>
    <property type="match status" value="1"/>
</dbReference>
<reference evidence="1 2" key="1">
    <citation type="journal article" date="2024" name="Front. Microbiol.">
        <title>Novel thermophilic genera Geochorda gen. nov. and Carboxydochorda gen. nov. from the deep terrestrial subsurface reveal the ecophysiological diversity in the class Limnochordia.</title>
        <authorList>
            <person name="Karnachuk O.V."/>
            <person name="Lukina A.P."/>
            <person name="Avakyan M.R."/>
            <person name="Kadnikov V.V."/>
            <person name="Begmatov S."/>
            <person name="Beletsky A.V."/>
            <person name="Vlasova K.G."/>
            <person name="Novikov A.A."/>
            <person name="Shcherbakova V.A."/>
            <person name="Mardanov A.V."/>
            <person name="Ravin N.V."/>
        </authorList>
    </citation>
    <scope>NUCLEOTIDE SEQUENCE [LARGE SCALE GENOMIC DNA]</scope>
    <source>
        <strain evidence="1 2">L945</strain>
    </source>
</reference>
<dbReference type="PANTHER" id="PTHR30348">
    <property type="entry name" value="UNCHARACTERIZED PROTEIN YECE"/>
    <property type="match status" value="1"/>
</dbReference>
<keyword evidence="2" id="KW-1185">Reference proteome</keyword>
<dbReference type="InterPro" id="IPR002763">
    <property type="entry name" value="DUF72"/>
</dbReference>
<evidence type="ECO:0000313" key="2">
    <source>
        <dbReference type="Proteomes" id="UP001332192"/>
    </source>
</evidence>